<evidence type="ECO:0000256" key="10">
    <source>
        <dbReference type="ARBA" id="ARBA00023157"/>
    </source>
</evidence>
<proteinExistence type="predicted"/>
<dbReference type="Gene3D" id="2.40.155.10">
    <property type="entry name" value="Green fluorescent protein"/>
    <property type="match status" value="1"/>
</dbReference>
<dbReference type="GO" id="GO:0042813">
    <property type="term" value="F:Wnt receptor activity"/>
    <property type="evidence" value="ECO:0007669"/>
    <property type="project" value="TreeGrafter"/>
</dbReference>
<dbReference type="PROSITE" id="PS50026">
    <property type="entry name" value="EGF_3"/>
    <property type="match status" value="4"/>
</dbReference>
<evidence type="ECO:0000256" key="14">
    <source>
        <dbReference type="SAM" id="MobiDB-lite"/>
    </source>
</evidence>
<dbReference type="PROSITE" id="PS00010">
    <property type="entry name" value="ASX_HYDROXYL"/>
    <property type="match status" value="1"/>
</dbReference>
<feature type="compositionally biased region" description="Basic and acidic residues" evidence="14">
    <location>
        <begin position="265"/>
        <end position="291"/>
    </location>
</feature>
<dbReference type="EMBL" id="MTYJ01000158">
    <property type="protein sequence ID" value="OQV11909.1"/>
    <property type="molecule type" value="Genomic_DNA"/>
</dbReference>
<feature type="signal peptide" evidence="15">
    <location>
        <begin position="1"/>
        <end position="24"/>
    </location>
</feature>
<feature type="compositionally biased region" description="Basic and acidic residues" evidence="14">
    <location>
        <begin position="319"/>
        <end position="335"/>
    </location>
</feature>
<dbReference type="FunFam" id="2.120.10.30:FF:000241">
    <property type="entry name" value="Low-density lipoprotein receptor-related protein 6"/>
    <property type="match status" value="1"/>
</dbReference>
<dbReference type="SMART" id="SM00682">
    <property type="entry name" value="G2F"/>
    <property type="match status" value="1"/>
</dbReference>
<dbReference type="GO" id="GO:0060070">
    <property type="term" value="P:canonical Wnt signaling pathway"/>
    <property type="evidence" value="ECO:0007669"/>
    <property type="project" value="TreeGrafter"/>
</dbReference>
<keyword evidence="8" id="KW-0084">Basement membrane</keyword>
<dbReference type="PROSITE" id="PS51120">
    <property type="entry name" value="LDLRB"/>
    <property type="match status" value="3"/>
</dbReference>
<feature type="compositionally biased region" description="Low complexity" evidence="14">
    <location>
        <begin position="336"/>
        <end position="346"/>
    </location>
</feature>
<gene>
    <name evidence="19" type="ORF">BV898_13788</name>
</gene>
<dbReference type="InterPro" id="IPR000152">
    <property type="entry name" value="EGF-type_Asp/Asn_hydroxyl_site"/>
</dbReference>
<dbReference type="Gene3D" id="2.120.10.30">
    <property type="entry name" value="TolB, C-terminal domain"/>
    <property type="match status" value="1"/>
</dbReference>
<dbReference type="InterPro" id="IPR009030">
    <property type="entry name" value="Growth_fac_rcpt_cys_sf"/>
</dbReference>
<feature type="domain" description="EGF-like" evidence="16">
    <location>
        <begin position="655"/>
        <end position="694"/>
    </location>
</feature>
<dbReference type="GO" id="GO:0005604">
    <property type="term" value="C:basement membrane"/>
    <property type="evidence" value="ECO:0007669"/>
    <property type="project" value="UniProtKB-SubCell"/>
</dbReference>
<feature type="disulfide bond" evidence="12">
    <location>
        <begin position="813"/>
        <end position="830"/>
    </location>
</feature>
<feature type="compositionally biased region" description="Polar residues" evidence="14">
    <location>
        <begin position="347"/>
        <end position="357"/>
    </location>
</feature>
<dbReference type="InterPro" id="IPR018097">
    <property type="entry name" value="EGF_Ca-bd_CS"/>
</dbReference>
<feature type="compositionally biased region" description="Low complexity" evidence="14">
    <location>
        <begin position="301"/>
        <end position="317"/>
    </location>
</feature>
<dbReference type="SUPFAM" id="SSF63825">
    <property type="entry name" value="YWTD domain"/>
    <property type="match status" value="1"/>
</dbReference>
<feature type="repeat" description="LDL-receptor class B" evidence="13">
    <location>
        <begin position="983"/>
        <end position="1027"/>
    </location>
</feature>
<dbReference type="SMR" id="A0A1W0W9M4"/>
<evidence type="ECO:0000256" key="5">
    <source>
        <dbReference type="ARBA" id="ARBA00022729"/>
    </source>
</evidence>
<dbReference type="SMART" id="SM00539">
    <property type="entry name" value="NIDO"/>
    <property type="match status" value="1"/>
</dbReference>
<feature type="domain" description="NIDO" evidence="18">
    <location>
        <begin position="102"/>
        <end position="254"/>
    </location>
</feature>
<evidence type="ECO:0000256" key="8">
    <source>
        <dbReference type="ARBA" id="ARBA00022869"/>
    </source>
</evidence>
<keyword evidence="9" id="KW-0130">Cell adhesion</keyword>
<evidence type="ECO:0000256" key="2">
    <source>
        <dbReference type="ARBA" id="ARBA00022525"/>
    </source>
</evidence>
<keyword evidence="11" id="KW-0325">Glycoprotein</keyword>
<dbReference type="InterPro" id="IPR050778">
    <property type="entry name" value="Cueball_EGF_LRP_Nidogen"/>
</dbReference>
<feature type="domain" description="EGF-like" evidence="16">
    <location>
        <begin position="747"/>
        <end position="788"/>
    </location>
</feature>
<comment type="caution">
    <text evidence="19">The sequence shown here is derived from an EMBL/GenBank/DDBJ whole genome shotgun (WGS) entry which is preliminary data.</text>
</comment>
<keyword evidence="2" id="KW-0964">Secreted</keyword>
<dbReference type="InterPro" id="IPR001881">
    <property type="entry name" value="EGF-like_Ca-bd_dom"/>
</dbReference>
<dbReference type="InterPro" id="IPR006605">
    <property type="entry name" value="G2_nidogen/fibulin_G2F"/>
</dbReference>
<sequence>MAGLVRCWGLSLLVLCLLICRISSLTKEELFPYGQAGGEEIDQFITNGGTSDPFPLTVPIVLHGKKYSSVIVSGKGIITFTSVDLGTPENRPFPLSFPAIAPFFADIETENDGVVTFRESTKQELLDKANAHVHQAFPNQASFLARSVLIATWDDVVGHGNPNYYKNTFQVVVANSGDDSFAIFLYPNGALVWAKTVSRTEGKPEVFALAGVVGEDGKVQTLEGSGTDYLRNLPTGRTPEGLPEGVHAFHIGNPVVEAETQSPEEAAHGEDENRYDGEEEVTREPIDDRHPLAVISAQRANTEQGQGQGQGQNQQENGTEERQPAPETADREQRPAEVAPSAASAELQGNPTCQDPSQCHADARCSQKEGGSCCECGEGFYGNGKLCVDKESAQRMNGQVSGQLNGVDFRDALMHNYIVVNEGRVYVAFSPIPNAVGDALQTVLPVASIVGWMFATPENGLKNGLQLTGGVFNHTATVRFTESGQSVHVSQRFSGLDEHKMLHSVLYLSGTVPTVTPGQTIEFADHSIEYRRSAPGNIQSLSRSTVKVGEQSIPYSLEESISYQECPHNQDPNLAKPARLHISRVVSLYQQQERASRFGMDGKLTELGTGETDVCQAVDCGTHAGCVSQDGQAVCVCSAGYETQDPNTKPLVCTDVNECVVRNECSQHAECLNSEGSFICRCLSGYLGDGRQCKTAEETAAEDSCETLNNCDINADCHSDLQAGRQVCRCREGFTGDGSRCSPSSSQGGDCAAQPEICDSNAHCQRDSQGRAGCVCHAGYSGDGRSCAPSGNGGGQQLPIAPPGSCYHNPAQCDRNAACIPSGERGEFACQCLEGFEGDGLSCRAKPSTRGGFIAFTQGMSVVKLAIDRSSLDRGGQLAILPGQTAVGITVDCVDAYLYWSDIAGNTINRCRYDGSQVEAVLRNIQSAEGLAIDSVSRNIFWTDSANDHIAVAKLTDVKAGHKVIINKNLSNPRAIAVHPSRGTIYWTDWNRSDPKIETAAMDGSDRRTLVNRELGLPNALAVDFQTDDLCWADAGNQKVECVALDGSNRRLIHFGASYPFSMTVHENRLYWTDWGANNIMSVSKSGGDARPHELPVGSSGKVYGITSVPVQCPRLTNACASGNGGCKFICLPLPTGRQQCVCPDGIGADQCTQ</sequence>
<evidence type="ECO:0000259" key="18">
    <source>
        <dbReference type="PROSITE" id="PS51220"/>
    </source>
</evidence>
<evidence type="ECO:0000313" key="20">
    <source>
        <dbReference type="Proteomes" id="UP000192578"/>
    </source>
</evidence>
<dbReference type="PROSITE" id="PS50993">
    <property type="entry name" value="NIDOGEN_G2"/>
    <property type="match status" value="1"/>
</dbReference>
<evidence type="ECO:0000256" key="7">
    <source>
        <dbReference type="ARBA" id="ARBA00022837"/>
    </source>
</evidence>
<dbReference type="SMART" id="SM00179">
    <property type="entry name" value="EGF_CA"/>
    <property type="match status" value="2"/>
</dbReference>
<dbReference type="GO" id="GO:0005886">
    <property type="term" value="C:plasma membrane"/>
    <property type="evidence" value="ECO:0007669"/>
    <property type="project" value="TreeGrafter"/>
</dbReference>
<evidence type="ECO:0000259" key="16">
    <source>
        <dbReference type="PROSITE" id="PS50026"/>
    </source>
</evidence>
<feature type="repeat" description="LDL-receptor class B" evidence="13">
    <location>
        <begin position="938"/>
        <end position="982"/>
    </location>
</feature>
<dbReference type="PROSITE" id="PS01186">
    <property type="entry name" value="EGF_2"/>
    <property type="match status" value="5"/>
</dbReference>
<dbReference type="InterPro" id="IPR003886">
    <property type="entry name" value="NIDO_dom"/>
</dbReference>
<dbReference type="Gene3D" id="2.10.25.10">
    <property type="entry name" value="Laminin"/>
    <property type="match status" value="5"/>
</dbReference>
<feature type="domain" description="Nidogen G2 beta-barrel" evidence="17">
    <location>
        <begin position="392"/>
        <end position="614"/>
    </location>
</feature>
<comment type="subcellular location">
    <subcellularLocation>
        <location evidence="1">Secreted</location>
        <location evidence="1">Extracellular space</location>
        <location evidence="1">Extracellular matrix</location>
        <location evidence="1">Basement membrane</location>
    </subcellularLocation>
</comment>
<dbReference type="Proteomes" id="UP000192578">
    <property type="component" value="Unassembled WGS sequence"/>
</dbReference>
<dbReference type="SUPFAM" id="SSF57184">
    <property type="entry name" value="Growth factor receptor domain"/>
    <property type="match status" value="1"/>
</dbReference>
<feature type="region of interest" description="Disordered" evidence="14">
    <location>
        <begin position="258"/>
        <end position="360"/>
    </location>
</feature>
<feature type="domain" description="EGF-like" evidence="16">
    <location>
        <begin position="802"/>
        <end position="844"/>
    </location>
</feature>
<dbReference type="Pfam" id="PF12947">
    <property type="entry name" value="EGF_3"/>
    <property type="match status" value="2"/>
</dbReference>
<dbReference type="OrthoDB" id="6375837at2759"/>
<comment type="caution">
    <text evidence="12">Lacks conserved residue(s) required for the propagation of feature annotation.</text>
</comment>
<keyword evidence="5 15" id="KW-0732">Signal</keyword>
<evidence type="ECO:0000256" key="9">
    <source>
        <dbReference type="ARBA" id="ARBA00022889"/>
    </source>
</evidence>
<keyword evidence="6" id="KW-0677">Repeat</keyword>
<evidence type="ECO:0000256" key="4">
    <source>
        <dbReference type="ARBA" id="ARBA00022536"/>
    </source>
</evidence>
<name>A0A1W0W9M4_HYPEX</name>
<dbReference type="SUPFAM" id="SSF54511">
    <property type="entry name" value="GFP-like"/>
    <property type="match status" value="1"/>
</dbReference>
<dbReference type="PANTHER" id="PTHR46513:SF13">
    <property type="entry name" value="EGF-LIKE DOMAIN-CONTAINING PROTEIN"/>
    <property type="match status" value="1"/>
</dbReference>
<dbReference type="GO" id="GO:0005509">
    <property type="term" value="F:calcium ion binding"/>
    <property type="evidence" value="ECO:0007669"/>
    <property type="project" value="InterPro"/>
</dbReference>
<evidence type="ECO:0000256" key="6">
    <source>
        <dbReference type="ARBA" id="ARBA00022737"/>
    </source>
</evidence>
<keyword evidence="20" id="KW-1185">Reference proteome</keyword>
<dbReference type="GO" id="GO:0007160">
    <property type="term" value="P:cell-matrix adhesion"/>
    <property type="evidence" value="ECO:0007669"/>
    <property type="project" value="InterPro"/>
</dbReference>
<dbReference type="PROSITE" id="PS01187">
    <property type="entry name" value="EGF_CA"/>
    <property type="match status" value="1"/>
</dbReference>
<keyword evidence="3" id="KW-0272">Extracellular matrix</keyword>
<dbReference type="SMART" id="SM00135">
    <property type="entry name" value="LY"/>
    <property type="match status" value="5"/>
</dbReference>
<dbReference type="Pfam" id="PF00058">
    <property type="entry name" value="Ldl_recept_b"/>
    <property type="match status" value="2"/>
</dbReference>
<dbReference type="InterPro" id="IPR024731">
    <property type="entry name" value="NELL2-like_EGF"/>
</dbReference>
<keyword evidence="4 12" id="KW-0245">EGF-like domain</keyword>
<organism evidence="19 20">
    <name type="scientific">Hypsibius exemplaris</name>
    <name type="common">Freshwater tardigrade</name>
    <dbReference type="NCBI Taxonomy" id="2072580"/>
    <lineage>
        <taxon>Eukaryota</taxon>
        <taxon>Metazoa</taxon>
        <taxon>Ecdysozoa</taxon>
        <taxon>Tardigrada</taxon>
        <taxon>Eutardigrada</taxon>
        <taxon>Parachela</taxon>
        <taxon>Hypsibioidea</taxon>
        <taxon>Hypsibiidae</taxon>
        <taxon>Hypsibius</taxon>
    </lineage>
</organism>
<accession>A0A1W0W9M4</accession>
<reference evidence="20" key="1">
    <citation type="submission" date="2017-01" db="EMBL/GenBank/DDBJ databases">
        <title>Comparative genomics of anhydrobiosis in the tardigrade Hypsibius dujardini.</title>
        <authorList>
            <person name="Yoshida Y."/>
            <person name="Koutsovoulos G."/>
            <person name="Laetsch D."/>
            <person name="Stevens L."/>
            <person name="Kumar S."/>
            <person name="Horikawa D."/>
            <person name="Ishino K."/>
            <person name="Komine S."/>
            <person name="Tomita M."/>
            <person name="Blaxter M."/>
            <person name="Arakawa K."/>
        </authorList>
    </citation>
    <scope>NUCLEOTIDE SEQUENCE [LARGE SCALE GENOMIC DNA]</scope>
    <source>
        <strain evidence="20">Z151</strain>
    </source>
</reference>
<evidence type="ECO:0000259" key="17">
    <source>
        <dbReference type="PROSITE" id="PS50993"/>
    </source>
</evidence>
<evidence type="ECO:0000256" key="11">
    <source>
        <dbReference type="ARBA" id="ARBA00023180"/>
    </source>
</evidence>
<evidence type="ECO:0000313" key="19">
    <source>
        <dbReference type="EMBL" id="OQV11909.1"/>
    </source>
</evidence>
<dbReference type="PROSITE" id="PS51220">
    <property type="entry name" value="NIDO"/>
    <property type="match status" value="1"/>
</dbReference>
<dbReference type="InterPro" id="IPR011042">
    <property type="entry name" value="6-blade_b-propeller_TolB-like"/>
</dbReference>
<dbReference type="CDD" id="cd00054">
    <property type="entry name" value="EGF_CA"/>
    <property type="match status" value="1"/>
</dbReference>
<keyword evidence="7" id="KW-0106">Calcium</keyword>
<keyword evidence="10 12" id="KW-1015">Disulfide bond</keyword>
<dbReference type="FunFam" id="2.10.25.10:FF:000038">
    <property type="entry name" value="Fibrillin 2"/>
    <property type="match status" value="1"/>
</dbReference>
<dbReference type="Pfam" id="PF07474">
    <property type="entry name" value="G2F"/>
    <property type="match status" value="1"/>
</dbReference>
<dbReference type="InterPro" id="IPR009017">
    <property type="entry name" value="GFP"/>
</dbReference>
<feature type="chain" id="PRO_5013343081" evidence="15">
    <location>
        <begin position="25"/>
        <end position="1154"/>
    </location>
</feature>
<evidence type="ECO:0000256" key="3">
    <source>
        <dbReference type="ARBA" id="ARBA00022530"/>
    </source>
</evidence>
<dbReference type="PANTHER" id="PTHR46513">
    <property type="entry name" value="VITELLOGENIN RECEPTOR-LIKE PROTEIN-RELATED-RELATED"/>
    <property type="match status" value="1"/>
</dbReference>
<dbReference type="Pfam" id="PF06119">
    <property type="entry name" value="NIDO"/>
    <property type="match status" value="1"/>
</dbReference>
<dbReference type="GO" id="GO:0017147">
    <property type="term" value="F:Wnt-protein binding"/>
    <property type="evidence" value="ECO:0007669"/>
    <property type="project" value="TreeGrafter"/>
</dbReference>
<evidence type="ECO:0000256" key="12">
    <source>
        <dbReference type="PROSITE-ProRule" id="PRU00076"/>
    </source>
</evidence>
<evidence type="ECO:0000256" key="1">
    <source>
        <dbReference type="ARBA" id="ARBA00004302"/>
    </source>
</evidence>
<dbReference type="InterPro" id="IPR000742">
    <property type="entry name" value="EGF"/>
</dbReference>
<feature type="domain" description="EGF-like" evidence="16">
    <location>
        <begin position="701"/>
        <end position="742"/>
    </location>
</feature>
<evidence type="ECO:0000256" key="15">
    <source>
        <dbReference type="SAM" id="SignalP"/>
    </source>
</evidence>
<dbReference type="SMART" id="SM00181">
    <property type="entry name" value="EGF"/>
    <property type="match status" value="7"/>
</dbReference>
<feature type="disulfide bond" evidence="12">
    <location>
        <begin position="711"/>
        <end position="728"/>
    </location>
</feature>
<feature type="repeat" description="LDL-receptor class B" evidence="13">
    <location>
        <begin position="896"/>
        <end position="937"/>
    </location>
</feature>
<dbReference type="InterPro" id="IPR000033">
    <property type="entry name" value="LDLR_classB_rpt"/>
</dbReference>
<protein>
    <submittedName>
        <fullName evidence="19">Nidogen-1</fullName>
    </submittedName>
</protein>
<dbReference type="AlphaFoldDB" id="A0A1W0W9M4"/>
<evidence type="ECO:0000256" key="13">
    <source>
        <dbReference type="PROSITE-ProRule" id="PRU00461"/>
    </source>
</evidence>